<proteinExistence type="inferred from homology"/>
<dbReference type="PRINTS" id="PR00792">
    <property type="entry name" value="PEPSIN"/>
</dbReference>
<keyword evidence="3" id="KW-0732">Signal</keyword>
<comment type="caution">
    <text evidence="10">The sequence shown here is derived from an EMBL/GenBank/DDBJ whole genome shotgun (WGS) entry which is preliminary data.</text>
</comment>
<feature type="domain" description="Peptidase A1" evidence="9">
    <location>
        <begin position="77"/>
        <end position="394"/>
    </location>
</feature>
<keyword evidence="7" id="KW-1015">Disulfide bond</keyword>
<accession>A0A2N3NAE4</accession>
<evidence type="ECO:0000313" key="10">
    <source>
        <dbReference type="EMBL" id="PKS09377.1"/>
    </source>
</evidence>
<name>A0A2N3NAE4_9PEZI</name>
<feature type="active site" evidence="6">
    <location>
        <position position="292"/>
    </location>
</feature>
<dbReference type="SUPFAM" id="SSF50630">
    <property type="entry name" value="Acid proteases"/>
    <property type="match status" value="1"/>
</dbReference>
<comment type="similarity">
    <text evidence="1">Belongs to the peptidase A1 family.</text>
</comment>
<evidence type="ECO:0000256" key="4">
    <source>
        <dbReference type="ARBA" id="ARBA00022750"/>
    </source>
</evidence>
<evidence type="ECO:0000256" key="6">
    <source>
        <dbReference type="PIRSR" id="PIRSR601461-1"/>
    </source>
</evidence>
<dbReference type="EMBL" id="NLAX01000010">
    <property type="protein sequence ID" value="PKS09377.1"/>
    <property type="molecule type" value="Genomic_DNA"/>
</dbReference>
<dbReference type="Proteomes" id="UP000233524">
    <property type="component" value="Unassembled WGS sequence"/>
</dbReference>
<dbReference type="CDD" id="cd05474">
    <property type="entry name" value="SAP_like"/>
    <property type="match status" value="1"/>
</dbReference>
<keyword evidence="11" id="KW-1185">Reference proteome</keyword>
<keyword evidence="2" id="KW-0645">Protease</keyword>
<sequence length="473" mass="51284">MARLRLSTILVGLYGAFALGAFVPRTDLASDDAAIVPPRMLSFPVRHEQHDETVERRRVRRADDTDAQIFNYSSVAYMIELDLGTPGQTVKVIMDTGSSELWVNPDCRTASSLPQQSECFSSDYYDPDKSSTVVISNRGKTLRYGLGDATIRYVTDDVALPNSDVSLHSLRFGVATETNQMSHGILGLSFGNGLNLDYDNFVDALVDQGVIDTRLFGVALGAKEEAADSGLITFGGLDTKKFSGKLHTERILGPQNGEDLYRFWVTLTGIGLTDDSGNSKTYMDKNLAVFFDTGATLSYLPADVVKGLAQDLNAEYRSDYDLYLVPCGQKGSVDFTFNNVTIHVSLDEFIWELRDGTCALGAMAENDNSYLLGASFLRSTYAVFDLESPAIHFAQYANCGSNLQEVPAGTDAAARFEGECSKSDIVGSGTESKGNSSGGDGEDSAAGRNMIYRRGMWLSVGLVAAEQALAWLV</sequence>
<evidence type="ECO:0000256" key="2">
    <source>
        <dbReference type="ARBA" id="ARBA00022670"/>
    </source>
</evidence>
<dbReference type="VEuPathDB" id="FungiDB:jhhlp_003991"/>
<dbReference type="InterPro" id="IPR033876">
    <property type="entry name" value="SAP-like"/>
</dbReference>
<dbReference type="InterPro" id="IPR001461">
    <property type="entry name" value="Aspartic_peptidase_A1"/>
</dbReference>
<evidence type="ECO:0000256" key="1">
    <source>
        <dbReference type="ARBA" id="ARBA00007447"/>
    </source>
</evidence>
<evidence type="ECO:0000256" key="3">
    <source>
        <dbReference type="ARBA" id="ARBA00022729"/>
    </source>
</evidence>
<evidence type="ECO:0000313" key="11">
    <source>
        <dbReference type="Proteomes" id="UP000233524"/>
    </source>
</evidence>
<evidence type="ECO:0000256" key="5">
    <source>
        <dbReference type="ARBA" id="ARBA00022801"/>
    </source>
</evidence>
<dbReference type="GO" id="GO:0004190">
    <property type="term" value="F:aspartic-type endopeptidase activity"/>
    <property type="evidence" value="ECO:0007669"/>
    <property type="project" value="UniProtKB-KW"/>
</dbReference>
<reference evidence="10 11" key="1">
    <citation type="journal article" date="2017" name="G3 (Bethesda)">
        <title>First Draft Genome Sequence of the Pathogenic Fungus Lomentospora prolificans (Formerly Scedosporium prolificans).</title>
        <authorList>
            <person name="Luo R."/>
            <person name="Zimin A."/>
            <person name="Workman R."/>
            <person name="Fan Y."/>
            <person name="Pertea G."/>
            <person name="Grossman N."/>
            <person name="Wear M.P."/>
            <person name="Jia B."/>
            <person name="Miller H."/>
            <person name="Casadevall A."/>
            <person name="Timp W."/>
            <person name="Zhang S.X."/>
            <person name="Salzberg S.L."/>
        </authorList>
    </citation>
    <scope>NUCLEOTIDE SEQUENCE [LARGE SCALE GENOMIC DNA]</scope>
    <source>
        <strain evidence="10 11">JHH-5317</strain>
    </source>
</reference>
<dbReference type="PANTHER" id="PTHR47966:SF65">
    <property type="entry name" value="ASPARTIC-TYPE ENDOPEPTIDASE"/>
    <property type="match status" value="1"/>
</dbReference>
<feature type="active site" evidence="6">
    <location>
        <position position="95"/>
    </location>
</feature>
<evidence type="ECO:0000256" key="7">
    <source>
        <dbReference type="PIRSR" id="PIRSR601461-2"/>
    </source>
</evidence>
<dbReference type="AlphaFoldDB" id="A0A2N3NAE4"/>
<dbReference type="OrthoDB" id="771136at2759"/>
<protein>
    <recommendedName>
        <fullName evidence="9">Peptidase A1 domain-containing protein</fullName>
    </recommendedName>
</protein>
<dbReference type="STRING" id="41688.A0A2N3NAE4"/>
<dbReference type="PANTHER" id="PTHR47966">
    <property type="entry name" value="BETA-SITE APP-CLEAVING ENZYME, ISOFORM A-RELATED"/>
    <property type="match status" value="1"/>
</dbReference>
<keyword evidence="5" id="KW-0378">Hydrolase</keyword>
<dbReference type="Pfam" id="PF00026">
    <property type="entry name" value="Asp"/>
    <property type="match status" value="1"/>
</dbReference>
<organism evidence="10 11">
    <name type="scientific">Lomentospora prolificans</name>
    <dbReference type="NCBI Taxonomy" id="41688"/>
    <lineage>
        <taxon>Eukaryota</taxon>
        <taxon>Fungi</taxon>
        <taxon>Dikarya</taxon>
        <taxon>Ascomycota</taxon>
        <taxon>Pezizomycotina</taxon>
        <taxon>Sordariomycetes</taxon>
        <taxon>Hypocreomycetidae</taxon>
        <taxon>Microascales</taxon>
        <taxon>Microascaceae</taxon>
        <taxon>Lomentospora</taxon>
    </lineage>
</organism>
<evidence type="ECO:0000256" key="8">
    <source>
        <dbReference type="SAM" id="MobiDB-lite"/>
    </source>
</evidence>
<gene>
    <name evidence="10" type="ORF">jhhlp_003991</name>
</gene>
<dbReference type="GO" id="GO:0006508">
    <property type="term" value="P:proteolysis"/>
    <property type="evidence" value="ECO:0007669"/>
    <property type="project" value="UniProtKB-KW"/>
</dbReference>
<feature type="region of interest" description="Disordered" evidence="8">
    <location>
        <begin position="425"/>
        <end position="444"/>
    </location>
</feature>
<dbReference type="Gene3D" id="2.40.70.10">
    <property type="entry name" value="Acid Proteases"/>
    <property type="match status" value="2"/>
</dbReference>
<evidence type="ECO:0000259" key="9">
    <source>
        <dbReference type="PROSITE" id="PS51767"/>
    </source>
</evidence>
<dbReference type="InterPro" id="IPR033121">
    <property type="entry name" value="PEPTIDASE_A1"/>
</dbReference>
<feature type="disulfide bond" evidence="7">
    <location>
        <begin position="327"/>
        <end position="358"/>
    </location>
</feature>
<dbReference type="InterPro" id="IPR021109">
    <property type="entry name" value="Peptidase_aspartic_dom_sf"/>
</dbReference>
<dbReference type="InParanoid" id="A0A2N3NAE4"/>
<keyword evidence="4" id="KW-0064">Aspartyl protease</keyword>
<dbReference type="PROSITE" id="PS51767">
    <property type="entry name" value="PEPTIDASE_A1"/>
    <property type="match status" value="1"/>
</dbReference>